<accession>A0AA42CHS6</accession>
<proteinExistence type="inferred from homology"/>
<protein>
    <submittedName>
        <fullName evidence="3">YggT family protein</fullName>
    </submittedName>
</protein>
<comment type="similarity">
    <text evidence="1">Belongs to the YggT family.</text>
</comment>
<feature type="transmembrane region" description="Helical" evidence="2">
    <location>
        <begin position="7"/>
        <end position="30"/>
    </location>
</feature>
<keyword evidence="2" id="KW-0812">Transmembrane</keyword>
<evidence type="ECO:0000256" key="1">
    <source>
        <dbReference type="ARBA" id="ARBA00010894"/>
    </source>
</evidence>
<name>A0AA42CHS6_9HYPH</name>
<dbReference type="PANTHER" id="PTHR33219:SF14">
    <property type="entry name" value="PROTEIN COFACTOR ASSEMBLY OF COMPLEX C SUBUNIT B CCB3, CHLOROPLASTIC-RELATED"/>
    <property type="match status" value="1"/>
</dbReference>
<dbReference type="AlphaFoldDB" id="A0AA42CHS6"/>
<gene>
    <name evidence="3" type="ORF">M8523_06040</name>
</gene>
<sequence length="96" mass="11227">MRALLDLLFVVLQLYTYVIIATAIMSWLLAFDVINFRNELVRSIWNFLNAVTEPVLRPIRRVLPNLGGVDISPIILLLLIWFIEHVIQLYVYPNVF</sequence>
<dbReference type="GO" id="GO:0016020">
    <property type="term" value="C:membrane"/>
    <property type="evidence" value="ECO:0007669"/>
    <property type="project" value="InterPro"/>
</dbReference>
<reference evidence="3" key="1">
    <citation type="submission" date="2022-05" db="EMBL/GenBank/DDBJ databases">
        <authorList>
            <person name="Pankratov T."/>
        </authorList>
    </citation>
    <scope>NUCLEOTIDE SEQUENCE</scope>
    <source>
        <strain evidence="3">BP6-180914</strain>
    </source>
</reference>
<dbReference type="RefSeq" id="WP_282583947.1">
    <property type="nucleotide sequence ID" value="NZ_JAMOIM010000003.1"/>
</dbReference>
<evidence type="ECO:0000313" key="3">
    <source>
        <dbReference type="EMBL" id="MCW6507579.1"/>
    </source>
</evidence>
<feature type="transmembrane region" description="Helical" evidence="2">
    <location>
        <begin position="71"/>
        <end position="92"/>
    </location>
</feature>
<keyword evidence="2" id="KW-0472">Membrane</keyword>
<dbReference type="Proteomes" id="UP001165667">
    <property type="component" value="Unassembled WGS sequence"/>
</dbReference>
<evidence type="ECO:0000313" key="4">
    <source>
        <dbReference type="Proteomes" id="UP001165667"/>
    </source>
</evidence>
<dbReference type="PANTHER" id="PTHR33219">
    <property type="entry name" value="YLMG HOMOLOG PROTEIN 2, CHLOROPLASTIC"/>
    <property type="match status" value="1"/>
</dbReference>
<dbReference type="InterPro" id="IPR003425">
    <property type="entry name" value="CCB3/YggT"/>
</dbReference>
<keyword evidence="4" id="KW-1185">Reference proteome</keyword>
<keyword evidence="2" id="KW-1133">Transmembrane helix</keyword>
<organism evidence="3 4">
    <name type="scientific">Lichenifustis flavocetrariae</name>
    <dbReference type="NCBI Taxonomy" id="2949735"/>
    <lineage>
        <taxon>Bacteria</taxon>
        <taxon>Pseudomonadati</taxon>
        <taxon>Pseudomonadota</taxon>
        <taxon>Alphaproteobacteria</taxon>
        <taxon>Hyphomicrobiales</taxon>
        <taxon>Lichenihabitantaceae</taxon>
        <taxon>Lichenifustis</taxon>
    </lineage>
</organism>
<evidence type="ECO:0000256" key="2">
    <source>
        <dbReference type="SAM" id="Phobius"/>
    </source>
</evidence>
<comment type="caution">
    <text evidence="3">The sequence shown here is derived from an EMBL/GenBank/DDBJ whole genome shotgun (WGS) entry which is preliminary data.</text>
</comment>
<dbReference type="EMBL" id="JAMOIM010000003">
    <property type="protein sequence ID" value="MCW6507579.1"/>
    <property type="molecule type" value="Genomic_DNA"/>
</dbReference>
<dbReference type="Pfam" id="PF02325">
    <property type="entry name" value="CCB3_YggT"/>
    <property type="match status" value="1"/>
</dbReference>